<protein>
    <submittedName>
        <fullName evidence="2">Uncharacterized protein</fullName>
    </submittedName>
</protein>
<feature type="region of interest" description="Disordered" evidence="1">
    <location>
        <begin position="233"/>
        <end position="260"/>
    </location>
</feature>
<evidence type="ECO:0000313" key="2">
    <source>
        <dbReference type="EMBL" id="KAK1343524.1"/>
    </source>
</evidence>
<keyword evidence="3" id="KW-1185">Reference proteome</keyword>
<accession>A0AA40I5U9</accession>
<comment type="caution">
    <text evidence="2">The sequence shown here is derived from an EMBL/GenBank/DDBJ whole genome shotgun (WGS) entry which is preliminary data.</text>
</comment>
<organism evidence="2 3">
    <name type="scientific">Cnephaeus nilssonii</name>
    <name type="common">Northern bat</name>
    <name type="synonym">Eptesicus nilssonii</name>
    <dbReference type="NCBI Taxonomy" id="3371016"/>
    <lineage>
        <taxon>Eukaryota</taxon>
        <taxon>Metazoa</taxon>
        <taxon>Chordata</taxon>
        <taxon>Craniata</taxon>
        <taxon>Vertebrata</taxon>
        <taxon>Euteleostomi</taxon>
        <taxon>Mammalia</taxon>
        <taxon>Eutheria</taxon>
        <taxon>Laurasiatheria</taxon>
        <taxon>Chiroptera</taxon>
        <taxon>Yangochiroptera</taxon>
        <taxon>Vespertilionidae</taxon>
        <taxon>Cnephaeus</taxon>
    </lineage>
</organism>
<dbReference type="Proteomes" id="UP001177744">
    <property type="component" value="Unassembled WGS sequence"/>
</dbReference>
<feature type="region of interest" description="Disordered" evidence="1">
    <location>
        <begin position="18"/>
        <end position="44"/>
    </location>
</feature>
<sequence>MGPLQVLVTLPYLDLRRPPLTPNKRRNWQNRSKPSKDQMVGSIPREPPISLFEMHCQCADPVHPFQPGDSDSPQPERDATLILSTPTAVEVDGTQIWLHHSQLLHQETAWILATSGLIREIPSLGSTQARRRLDTCRRGTGLQLLEGRGADLSACCYLLCEGSFLNAGPAHTCCRCLARVPIARHHQRLLALIALRASPPPPAPEGQSSVGASGASTVSMWEWRWEWGCWQTEDRGPRLEGPDGGVEDGPRPAPVPTTASQPTVPFKVHEFVHWALVYI</sequence>
<gene>
    <name evidence="2" type="ORF">QTO34_016304</name>
</gene>
<evidence type="ECO:0000313" key="3">
    <source>
        <dbReference type="Proteomes" id="UP001177744"/>
    </source>
</evidence>
<dbReference type="EMBL" id="JAULJE010000005">
    <property type="protein sequence ID" value="KAK1343524.1"/>
    <property type="molecule type" value="Genomic_DNA"/>
</dbReference>
<name>A0AA40I5U9_CNENI</name>
<evidence type="ECO:0000256" key="1">
    <source>
        <dbReference type="SAM" id="MobiDB-lite"/>
    </source>
</evidence>
<reference evidence="2" key="1">
    <citation type="submission" date="2023-06" db="EMBL/GenBank/DDBJ databases">
        <title>Reference genome for the Northern bat (Eptesicus nilssonii), a most northern bat species.</title>
        <authorList>
            <person name="Laine V.N."/>
            <person name="Pulliainen A.T."/>
            <person name="Lilley T.M."/>
        </authorList>
    </citation>
    <scope>NUCLEOTIDE SEQUENCE</scope>
    <source>
        <strain evidence="2">BLF_Eptnil</strain>
        <tissue evidence="2">Kidney</tissue>
    </source>
</reference>
<dbReference type="AlphaFoldDB" id="A0AA40I5U9"/>
<proteinExistence type="predicted"/>